<evidence type="ECO:0000256" key="9">
    <source>
        <dbReference type="ARBA" id="ARBA00023160"/>
    </source>
</evidence>
<dbReference type="InterPro" id="IPR042057">
    <property type="entry name" value="Lipoxy_PLAT/LH2"/>
</dbReference>
<keyword evidence="4" id="KW-0925">Oxylipin biosynthesis</keyword>
<dbReference type="InterPro" id="IPR013819">
    <property type="entry name" value="LipOase_C"/>
</dbReference>
<dbReference type="PROSITE" id="PS51393">
    <property type="entry name" value="LIPOXYGENASE_3"/>
    <property type="match status" value="1"/>
</dbReference>
<dbReference type="STRING" id="51351.M4E187"/>
<dbReference type="SUPFAM" id="SSF48484">
    <property type="entry name" value="Lipoxigenase"/>
    <property type="match status" value="1"/>
</dbReference>
<dbReference type="InterPro" id="IPR036226">
    <property type="entry name" value="LipOase_C_sf"/>
</dbReference>
<reference evidence="13" key="3">
    <citation type="submission" date="2023-03" db="UniProtKB">
        <authorList>
            <consortium name="EnsemblPlants"/>
        </authorList>
    </citation>
    <scope>IDENTIFICATION</scope>
    <source>
        <strain evidence="13">cv. Chiifu-401-42</strain>
    </source>
</reference>
<dbReference type="GO" id="GO:0016165">
    <property type="term" value="F:linoleate 13S-lipoxygenase activity"/>
    <property type="evidence" value="ECO:0007669"/>
    <property type="project" value="UniProtKB-ARBA"/>
</dbReference>
<dbReference type="Gene3D" id="4.10.375.10">
    <property type="entry name" value="Lipoxygenase-1, Domain 2"/>
    <property type="match status" value="1"/>
</dbReference>
<dbReference type="HOGENOM" id="CLU_004282_0_2_1"/>
<dbReference type="Gene3D" id="1.20.245.10">
    <property type="entry name" value="Lipoxygenase-1, Domain 5"/>
    <property type="match status" value="1"/>
</dbReference>
<dbReference type="GO" id="GO:0006633">
    <property type="term" value="P:fatty acid biosynthetic process"/>
    <property type="evidence" value="ECO:0007669"/>
    <property type="project" value="UniProtKB-KW"/>
</dbReference>
<feature type="domain" description="Lipoxygenase" evidence="12">
    <location>
        <begin position="207"/>
        <end position="811"/>
    </location>
</feature>
<organism evidence="13 14">
    <name type="scientific">Brassica campestris</name>
    <name type="common">Field mustard</name>
    <dbReference type="NCBI Taxonomy" id="3711"/>
    <lineage>
        <taxon>Eukaryota</taxon>
        <taxon>Viridiplantae</taxon>
        <taxon>Streptophyta</taxon>
        <taxon>Embryophyta</taxon>
        <taxon>Tracheophyta</taxon>
        <taxon>Spermatophyta</taxon>
        <taxon>Magnoliopsida</taxon>
        <taxon>eudicotyledons</taxon>
        <taxon>Gunneridae</taxon>
        <taxon>Pentapetalae</taxon>
        <taxon>rosids</taxon>
        <taxon>malvids</taxon>
        <taxon>Brassicales</taxon>
        <taxon>Brassicaceae</taxon>
        <taxon>Brassiceae</taxon>
        <taxon>Brassica</taxon>
    </lineage>
</organism>
<dbReference type="FunFam" id="3.10.450.60:FF:000005">
    <property type="entry name" value="Lipoxygenase"/>
    <property type="match status" value="1"/>
</dbReference>
<dbReference type="PRINTS" id="PR00468">
    <property type="entry name" value="PLTLPOXGNASE"/>
</dbReference>
<reference evidence="13 14" key="1">
    <citation type="journal article" date="2011" name="Nat. Genet.">
        <title>The genome of the mesopolyploid crop species Brassica rapa.</title>
        <authorList>
            <consortium name="Brassica rapa Genome Sequencing Project Consortium"/>
            <person name="Wang X."/>
            <person name="Wang H."/>
            <person name="Wang J."/>
            <person name="Sun R."/>
            <person name="Wu J."/>
            <person name="Liu S."/>
            <person name="Bai Y."/>
            <person name="Mun J.H."/>
            <person name="Bancroft I."/>
            <person name="Cheng F."/>
            <person name="Huang S."/>
            <person name="Li X."/>
            <person name="Hua W."/>
            <person name="Wang J."/>
            <person name="Wang X."/>
            <person name="Freeling M."/>
            <person name="Pires J.C."/>
            <person name="Paterson A.H."/>
            <person name="Chalhoub B."/>
            <person name="Wang B."/>
            <person name="Hayward A."/>
            <person name="Sharpe A.G."/>
            <person name="Park B.S."/>
            <person name="Weisshaar B."/>
            <person name="Liu B."/>
            <person name="Li B."/>
            <person name="Liu B."/>
            <person name="Tong C."/>
            <person name="Song C."/>
            <person name="Duran C."/>
            <person name="Peng C."/>
            <person name="Geng C."/>
            <person name="Koh C."/>
            <person name="Lin C."/>
            <person name="Edwards D."/>
            <person name="Mu D."/>
            <person name="Shen D."/>
            <person name="Soumpourou E."/>
            <person name="Li F."/>
            <person name="Fraser F."/>
            <person name="Conant G."/>
            <person name="Lassalle G."/>
            <person name="King G.J."/>
            <person name="Bonnema G."/>
            <person name="Tang H."/>
            <person name="Wang H."/>
            <person name="Belcram H."/>
            <person name="Zhou H."/>
            <person name="Hirakawa H."/>
            <person name="Abe H."/>
            <person name="Guo H."/>
            <person name="Wang H."/>
            <person name="Jin H."/>
            <person name="Parkin I.A."/>
            <person name="Batley J."/>
            <person name="Kim J.S."/>
            <person name="Just J."/>
            <person name="Li J."/>
            <person name="Xu J."/>
            <person name="Deng J."/>
            <person name="Kim J.A."/>
            <person name="Li J."/>
            <person name="Yu J."/>
            <person name="Meng J."/>
            <person name="Wang J."/>
            <person name="Min J."/>
            <person name="Poulain J."/>
            <person name="Wang J."/>
            <person name="Hatakeyama K."/>
            <person name="Wu K."/>
            <person name="Wang L."/>
            <person name="Fang L."/>
            <person name="Trick M."/>
            <person name="Links M.G."/>
            <person name="Zhao M."/>
            <person name="Jin M."/>
            <person name="Ramchiary N."/>
            <person name="Drou N."/>
            <person name="Berkman P.J."/>
            <person name="Cai Q."/>
            <person name="Huang Q."/>
            <person name="Li R."/>
            <person name="Tabata S."/>
            <person name="Cheng S."/>
            <person name="Zhang S."/>
            <person name="Zhang S."/>
            <person name="Huang S."/>
            <person name="Sato S."/>
            <person name="Sun S."/>
            <person name="Kwon S.J."/>
            <person name="Choi S.R."/>
            <person name="Lee T.H."/>
            <person name="Fan W."/>
            <person name="Zhao X."/>
            <person name="Tan X."/>
            <person name="Xu X."/>
            <person name="Wang Y."/>
            <person name="Qiu Y."/>
            <person name="Yin Y."/>
            <person name="Li Y."/>
            <person name="Du Y."/>
            <person name="Liao Y."/>
            <person name="Lim Y."/>
            <person name="Narusaka Y."/>
            <person name="Wang Y."/>
            <person name="Wang Z."/>
            <person name="Li Z."/>
            <person name="Wang Z."/>
            <person name="Xiong Z."/>
            <person name="Zhang Z."/>
        </authorList>
    </citation>
    <scope>NUCLEOTIDE SEQUENCE [LARGE SCALE GENOMIC DNA]</scope>
    <source>
        <strain evidence="13 14">cv. Chiifu-401-42</strain>
    </source>
</reference>
<evidence type="ECO:0000256" key="5">
    <source>
        <dbReference type="ARBA" id="ARBA00022832"/>
    </source>
</evidence>
<evidence type="ECO:0000313" key="13">
    <source>
        <dbReference type="EnsemblPlants" id="Bra022535.1-P"/>
    </source>
</evidence>
<dbReference type="Gramene" id="Bra022535.1">
    <property type="protein sequence ID" value="Bra022535.1-P"/>
    <property type="gene ID" value="Bra022535"/>
</dbReference>
<dbReference type="GO" id="GO:0046872">
    <property type="term" value="F:metal ion binding"/>
    <property type="evidence" value="ECO:0007669"/>
    <property type="project" value="UniProtKB-KW"/>
</dbReference>
<dbReference type="SMART" id="SM00308">
    <property type="entry name" value="LH2"/>
    <property type="match status" value="1"/>
</dbReference>
<dbReference type="Gene3D" id="4.10.372.10">
    <property type="entry name" value="Lipoxygenase-1, Domain 3"/>
    <property type="match status" value="1"/>
</dbReference>
<name>M4E187_BRACM</name>
<evidence type="ECO:0000256" key="3">
    <source>
        <dbReference type="ARBA" id="ARBA00022723"/>
    </source>
</evidence>
<dbReference type="Gene3D" id="2.60.60.20">
    <property type="entry name" value="PLAT/LH2 domain"/>
    <property type="match status" value="1"/>
</dbReference>
<dbReference type="PROSITE" id="PS50095">
    <property type="entry name" value="PLAT"/>
    <property type="match status" value="1"/>
</dbReference>
<comment type="similarity">
    <text evidence="1">Belongs to the lipoxygenase family.</text>
</comment>
<protein>
    <recommendedName>
        <fullName evidence="15">Lipoxygenase</fullName>
    </recommendedName>
</protein>
<evidence type="ECO:0000256" key="7">
    <source>
        <dbReference type="ARBA" id="ARBA00023002"/>
    </source>
</evidence>
<dbReference type="Pfam" id="PF00305">
    <property type="entry name" value="Lipoxygenase"/>
    <property type="match status" value="2"/>
</dbReference>
<dbReference type="Proteomes" id="UP000011750">
    <property type="component" value="Chromosome A02"/>
</dbReference>
<evidence type="ECO:0008006" key="15">
    <source>
        <dbReference type="Google" id="ProtNLM"/>
    </source>
</evidence>
<keyword evidence="6" id="KW-0223">Dioxygenase</keyword>
<keyword evidence="14" id="KW-1185">Reference proteome</keyword>
<dbReference type="GO" id="GO:0034440">
    <property type="term" value="P:lipid oxidation"/>
    <property type="evidence" value="ECO:0000318"/>
    <property type="project" value="GO_Central"/>
</dbReference>
<dbReference type="PANTHER" id="PTHR11771">
    <property type="entry name" value="LIPOXYGENASE"/>
    <property type="match status" value="1"/>
</dbReference>
<dbReference type="Pfam" id="PF01477">
    <property type="entry name" value="PLAT"/>
    <property type="match status" value="1"/>
</dbReference>
<dbReference type="GO" id="GO:0016702">
    <property type="term" value="F:oxidoreductase activity, acting on single donors with incorporation of molecular oxygen, incorporation of two atoms of oxygen"/>
    <property type="evidence" value="ECO:0000318"/>
    <property type="project" value="GO_Central"/>
</dbReference>
<dbReference type="SUPFAM" id="SSF49723">
    <property type="entry name" value="Lipase/lipooxygenase domain (PLAT/LH2 domain)"/>
    <property type="match status" value="1"/>
</dbReference>
<sequence length="811" mass="92537">MFCKESPSLQTLSTAQSLSSLFPKPSALINPILTGRRDKPCRRQNFRGRCRITASQFNIAQKGKLLKEKVKRIKVKGFITAEEGLLESLSWLRPLDVITDIRGRSLLVELISAETDTRTVMEEGPVEDYAQRVWFESRNEKYECVFDMPEDFGTVGAIRVQNQHRREMFIKEMKLELPSGSVTFTCNSWVTPKSIDPTKRIFFSNKSYLPSATPEPLKKLRKEELETLQGNNRERVGEFAKYERVYDYDVYNDVGDPDKDERLARPVMGGLSHPYPRRCKTGRKPCEKDASSEKREGEFYVPRDEEFSSTKGTAFTGKAILAALPSVFPQIEAALLDPNLPFPHFKSIEDLYEVGIDIPKDAGLLPMIPKLIKVVAEAQDNLLQFDPPILLNKDRFSWIRDDEFARQTLAGLNPYCIQLVTEWPLKSKLDPAVYGDPKSLITWDIVEKEIRGVMSVDEALKNKRLFMLDYHDLLLPYVNKVRELDDTTLYASRTLFFLSDDSTLRPVAIELTRPPDVNRPQWSQVFTPGYDATSCWLWNLAKTHAVAHDAGYHQLISHWGLAVEDETAEHGLRLTIPDYPFANDGLMLWDALKEWITESVKHYYPDAALITCDEELQAWWSEVRNIGHGDKKDEPWWPVLRTQDDLIGVVTTIAWVASGHHAAVNFGQYGYGGYFPNRPTTTRIRMPVEEPTEEELKEFYEEPEKVLLKTFPSQKQATQVMGTLDLLSTHSPDEEYLGEEPEASWVDDPVIFAAYERFKGRLKHLEDVIDERNVNVSLKNRAGAGVVKYELLKPISQPGVTGMGVPYSVSI</sequence>
<dbReference type="InParanoid" id="M4E187"/>
<evidence type="ECO:0000259" key="12">
    <source>
        <dbReference type="PROSITE" id="PS51393"/>
    </source>
</evidence>
<dbReference type="CDD" id="cd01751">
    <property type="entry name" value="PLAT_LH2"/>
    <property type="match status" value="1"/>
</dbReference>
<keyword evidence="5" id="KW-0276">Fatty acid metabolism</keyword>
<dbReference type="Gene3D" id="3.10.450.60">
    <property type="match status" value="1"/>
</dbReference>
<evidence type="ECO:0000256" key="4">
    <source>
        <dbReference type="ARBA" id="ARBA00022767"/>
    </source>
</evidence>
<keyword evidence="9" id="KW-0275">Fatty acid biosynthesis</keyword>
<accession>M4E187</accession>
<dbReference type="EnsemblPlants" id="Bra022535.1">
    <property type="protein sequence ID" value="Bra022535.1-P"/>
    <property type="gene ID" value="Bra022535"/>
</dbReference>
<keyword evidence="8" id="KW-0443">Lipid metabolism</keyword>
<dbReference type="OMA" id="CRITASQ"/>
<keyword evidence="3" id="KW-0479">Metal-binding</keyword>
<dbReference type="InterPro" id="IPR027433">
    <property type="entry name" value="Lipoxygenase_dom_3"/>
</dbReference>
<dbReference type="InterPro" id="IPR001024">
    <property type="entry name" value="PLAT/LH2_dom"/>
</dbReference>
<keyword evidence="7" id="KW-0560">Oxidoreductase</keyword>
<evidence type="ECO:0000256" key="6">
    <source>
        <dbReference type="ARBA" id="ARBA00022964"/>
    </source>
</evidence>
<evidence type="ECO:0000256" key="8">
    <source>
        <dbReference type="ARBA" id="ARBA00023098"/>
    </source>
</evidence>
<evidence type="ECO:0000259" key="11">
    <source>
        <dbReference type="PROSITE" id="PS50095"/>
    </source>
</evidence>
<keyword evidence="2" id="KW-0444">Lipid biosynthesis</keyword>
<comment type="caution">
    <text evidence="10">Lacks conserved residue(s) required for the propagation of feature annotation.</text>
</comment>
<dbReference type="AlphaFoldDB" id="M4E187"/>
<evidence type="ECO:0000256" key="10">
    <source>
        <dbReference type="PROSITE-ProRule" id="PRU00152"/>
    </source>
</evidence>
<reference evidence="13 14" key="2">
    <citation type="journal article" date="2018" name="Hortic Res">
        <title>Improved Brassica rapa reference genome by single-molecule sequencing and chromosome conformation capture technologies.</title>
        <authorList>
            <person name="Zhang L."/>
            <person name="Cai X."/>
            <person name="Wu J."/>
            <person name="Liu M."/>
            <person name="Grob S."/>
            <person name="Cheng F."/>
            <person name="Liang J."/>
            <person name="Cai C."/>
            <person name="Liu Z."/>
            <person name="Liu B."/>
            <person name="Wang F."/>
            <person name="Li S."/>
            <person name="Liu F."/>
            <person name="Li X."/>
            <person name="Cheng L."/>
            <person name="Yang W."/>
            <person name="Li M.H."/>
            <person name="Grossniklaus U."/>
            <person name="Zheng H."/>
            <person name="Wang X."/>
        </authorList>
    </citation>
    <scope>NUCLEOTIDE SEQUENCE [LARGE SCALE GENOMIC DNA]</scope>
    <source>
        <strain evidence="13 14">cv. Chiifu-401-42</strain>
    </source>
</reference>
<evidence type="ECO:0000256" key="2">
    <source>
        <dbReference type="ARBA" id="ARBA00022516"/>
    </source>
</evidence>
<dbReference type="InterPro" id="IPR001246">
    <property type="entry name" value="LipOase_plant"/>
</dbReference>
<dbReference type="InterPro" id="IPR000907">
    <property type="entry name" value="LipOase"/>
</dbReference>
<dbReference type="InterPro" id="IPR036392">
    <property type="entry name" value="PLAT/LH2_dom_sf"/>
</dbReference>
<proteinExistence type="inferred from homology"/>
<dbReference type="eggNOG" id="ENOG502QQSP">
    <property type="taxonomic scope" value="Eukaryota"/>
</dbReference>
<evidence type="ECO:0000313" key="14">
    <source>
        <dbReference type="Proteomes" id="UP000011750"/>
    </source>
</evidence>
<feature type="domain" description="PLAT" evidence="11">
    <location>
        <begin position="75"/>
        <end position="204"/>
    </location>
</feature>
<dbReference type="GO" id="GO:0031408">
    <property type="term" value="P:oxylipin biosynthetic process"/>
    <property type="evidence" value="ECO:0007669"/>
    <property type="project" value="UniProtKB-KW"/>
</dbReference>
<evidence type="ECO:0000256" key="1">
    <source>
        <dbReference type="ARBA" id="ARBA00009419"/>
    </source>
</evidence>